<evidence type="ECO:0000256" key="3">
    <source>
        <dbReference type="SAM" id="Phobius"/>
    </source>
</evidence>
<keyword evidence="3" id="KW-0472">Membrane</keyword>
<dbReference type="InterPro" id="IPR000742">
    <property type="entry name" value="EGF"/>
</dbReference>
<dbReference type="PROSITE" id="PS00022">
    <property type="entry name" value="EGF_1"/>
    <property type="match status" value="2"/>
</dbReference>
<evidence type="ECO:0000256" key="2">
    <source>
        <dbReference type="SAM" id="MobiDB-lite"/>
    </source>
</evidence>
<sequence>MDVMIGWVRRSAMTIFILLFYTFFTTAQSDENASVKNETSRNHIGMDLGPLWLPRSYKITCCLGGQPVPENPQSIRNWTQEVSDYVIDEHYTERTGSIEERTMESNCRLFQGNYLLSASALFNFNGLAGIGVTCKCPEATETEQFDKNCRRLAPCLNNGYRAFSINVRCICPEPYFGEICEKYCDQGQRMKGADGRDYCGCVPFYQGEECREMVCLNGGTEMKQRCLCPPNFLGYHCEIDTNRTSGTSRFQRYGDQEIMQGNELFTRDISGTIFSLIMIIVLVVSMYLLMKHRMQVQNRLATLRREDLSRPPHGLGGRRADMLSHEDARILPFRAAPILDGGPPPYASHPPRGRIRRHEHLPPLPSYEDATKLPPLTRPAVIEVTDVVTTNEQPEPSSTDVSFPCERRNPEEAQPSTSTSESVAHSPIFIVERPKLERNSSTRKSI</sequence>
<gene>
    <name evidence="6" type="primary">cue</name>
    <name evidence="6" type="ORF">Tcan_04903</name>
</gene>
<dbReference type="PANTHER" id="PTHR24044">
    <property type="entry name" value="NOTCH LIGAND FAMILY MEMBER"/>
    <property type="match status" value="1"/>
</dbReference>
<dbReference type="Gene3D" id="2.10.25.10">
    <property type="entry name" value="Laminin"/>
    <property type="match status" value="1"/>
</dbReference>
<dbReference type="Proteomes" id="UP000031036">
    <property type="component" value="Unassembled WGS sequence"/>
</dbReference>
<comment type="caution">
    <text evidence="1">Lacks conserved residue(s) required for the propagation of feature annotation.</text>
</comment>
<dbReference type="AlphaFoldDB" id="A0A0B2VND5"/>
<feature type="domain" description="EGF-like" evidence="5">
    <location>
        <begin position="145"/>
        <end position="181"/>
    </location>
</feature>
<keyword evidence="1" id="KW-0245">EGF-like domain</keyword>
<dbReference type="PANTHER" id="PTHR24044:SF490">
    <property type="entry name" value="EGF-LIKE DOMAIN-CONTAINING PROTEIN"/>
    <property type="match status" value="1"/>
</dbReference>
<feature type="compositionally biased region" description="Polar residues" evidence="2">
    <location>
        <begin position="387"/>
        <end position="401"/>
    </location>
</feature>
<dbReference type="InterPro" id="IPR050906">
    <property type="entry name" value="Notch_signaling"/>
</dbReference>
<feature type="domain" description="EGF-like" evidence="5">
    <location>
        <begin position="206"/>
        <end position="238"/>
    </location>
</feature>
<evidence type="ECO:0000313" key="6">
    <source>
        <dbReference type="EMBL" id="KHN83073.1"/>
    </source>
</evidence>
<feature type="chain" id="PRO_5002077439" evidence="4">
    <location>
        <begin position="28"/>
        <end position="446"/>
    </location>
</feature>
<evidence type="ECO:0000256" key="4">
    <source>
        <dbReference type="SAM" id="SignalP"/>
    </source>
</evidence>
<evidence type="ECO:0000259" key="5">
    <source>
        <dbReference type="PROSITE" id="PS50026"/>
    </source>
</evidence>
<evidence type="ECO:0000313" key="7">
    <source>
        <dbReference type="Proteomes" id="UP000031036"/>
    </source>
</evidence>
<protein>
    <submittedName>
        <fullName evidence="6">Protein cueball</fullName>
    </submittedName>
</protein>
<feature type="transmembrane region" description="Helical" evidence="3">
    <location>
        <begin position="269"/>
        <end position="290"/>
    </location>
</feature>
<feature type="region of interest" description="Disordered" evidence="2">
    <location>
        <begin position="387"/>
        <end position="446"/>
    </location>
</feature>
<dbReference type="GO" id="GO:0005112">
    <property type="term" value="F:Notch binding"/>
    <property type="evidence" value="ECO:0007669"/>
    <property type="project" value="TreeGrafter"/>
</dbReference>
<proteinExistence type="predicted"/>
<dbReference type="SUPFAM" id="SSF57196">
    <property type="entry name" value="EGF/Laminin"/>
    <property type="match status" value="1"/>
</dbReference>
<comment type="caution">
    <text evidence="6">The sequence shown here is derived from an EMBL/GenBank/DDBJ whole genome shotgun (WGS) entry which is preliminary data.</text>
</comment>
<name>A0A0B2VND5_TOXCA</name>
<dbReference type="OMA" id="HCRVFQG"/>
<dbReference type="SMART" id="SM00181">
    <property type="entry name" value="EGF"/>
    <property type="match status" value="2"/>
</dbReference>
<keyword evidence="3" id="KW-1133">Transmembrane helix</keyword>
<reference evidence="6 7" key="1">
    <citation type="submission" date="2014-11" db="EMBL/GenBank/DDBJ databases">
        <title>Genetic blueprint of the zoonotic pathogen Toxocara canis.</title>
        <authorList>
            <person name="Zhu X.-Q."/>
            <person name="Korhonen P.K."/>
            <person name="Cai H."/>
            <person name="Young N.D."/>
            <person name="Nejsum P."/>
            <person name="von Samson-Himmelstjerna G."/>
            <person name="Boag P.R."/>
            <person name="Tan P."/>
            <person name="Li Q."/>
            <person name="Min J."/>
            <person name="Yang Y."/>
            <person name="Wang X."/>
            <person name="Fang X."/>
            <person name="Hall R.S."/>
            <person name="Hofmann A."/>
            <person name="Sternberg P.W."/>
            <person name="Jex A.R."/>
            <person name="Gasser R.B."/>
        </authorList>
    </citation>
    <scope>NUCLEOTIDE SEQUENCE [LARGE SCALE GENOMIC DNA]</scope>
    <source>
        <strain evidence="6">PN_DK_2014</strain>
    </source>
</reference>
<dbReference type="OrthoDB" id="10266706at2759"/>
<keyword evidence="1" id="KW-1015">Disulfide bond</keyword>
<feature type="disulfide bond" evidence="1">
    <location>
        <begin position="228"/>
        <end position="237"/>
    </location>
</feature>
<keyword evidence="4" id="KW-0732">Signal</keyword>
<organism evidence="6 7">
    <name type="scientific">Toxocara canis</name>
    <name type="common">Canine roundworm</name>
    <dbReference type="NCBI Taxonomy" id="6265"/>
    <lineage>
        <taxon>Eukaryota</taxon>
        <taxon>Metazoa</taxon>
        <taxon>Ecdysozoa</taxon>
        <taxon>Nematoda</taxon>
        <taxon>Chromadorea</taxon>
        <taxon>Rhabditida</taxon>
        <taxon>Spirurina</taxon>
        <taxon>Ascaridomorpha</taxon>
        <taxon>Ascaridoidea</taxon>
        <taxon>Toxocaridae</taxon>
        <taxon>Toxocara</taxon>
    </lineage>
</organism>
<keyword evidence="7" id="KW-1185">Reference proteome</keyword>
<dbReference type="PROSITE" id="PS50026">
    <property type="entry name" value="EGF_3"/>
    <property type="match status" value="2"/>
</dbReference>
<keyword evidence="3" id="KW-0812">Transmembrane</keyword>
<dbReference type="EMBL" id="JPKZ01001231">
    <property type="protein sequence ID" value="KHN83073.1"/>
    <property type="molecule type" value="Genomic_DNA"/>
</dbReference>
<evidence type="ECO:0000256" key="1">
    <source>
        <dbReference type="PROSITE-ProRule" id="PRU00076"/>
    </source>
</evidence>
<feature type="compositionally biased region" description="Polar residues" evidence="2">
    <location>
        <begin position="414"/>
        <end position="423"/>
    </location>
</feature>
<feature type="disulfide bond" evidence="1">
    <location>
        <begin position="171"/>
        <end position="180"/>
    </location>
</feature>
<feature type="signal peptide" evidence="4">
    <location>
        <begin position="1"/>
        <end position="27"/>
    </location>
</feature>
<dbReference type="STRING" id="6265.A0A0B2VND5"/>
<accession>A0A0B2VND5</accession>